<accession>A0A327KIX6</accession>
<dbReference type="EMBL" id="NPEU01000144">
    <property type="protein sequence ID" value="RAI38071.1"/>
    <property type="molecule type" value="Genomic_DNA"/>
</dbReference>
<keyword evidence="7" id="KW-1185">Reference proteome</keyword>
<gene>
    <name evidence="6" type="ORF">CH338_13930</name>
</gene>
<dbReference type="Gene3D" id="3.30.160.390">
    <property type="entry name" value="Integrase, DNA-binding domain"/>
    <property type="match status" value="1"/>
</dbReference>
<keyword evidence="2" id="KW-0229">DNA integration</keyword>
<dbReference type="GO" id="GO:0006310">
    <property type="term" value="P:DNA recombination"/>
    <property type="evidence" value="ECO:0007669"/>
    <property type="project" value="UniProtKB-KW"/>
</dbReference>
<dbReference type="InterPro" id="IPR038488">
    <property type="entry name" value="Integrase_DNA-bd_sf"/>
</dbReference>
<dbReference type="PANTHER" id="PTHR30629">
    <property type="entry name" value="PROPHAGE INTEGRASE"/>
    <property type="match status" value="1"/>
</dbReference>
<dbReference type="AlphaFoldDB" id="A0A327KIX6"/>
<dbReference type="GO" id="GO:0003677">
    <property type="term" value="F:DNA binding"/>
    <property type="evidence" value="ECO:0007669"/>
    <property type="project" value="UniProtKB-KW"/>
</dbReference>
<evidence type="ECO:0000259" key="5">
    <source>
        <dbReference type="PROSITE" id="PS51898"/>
    </source>
</evidence>
<comment type="similarity">
    <text evidence="1">Belongs to the 'phage' integrase family.</text>
</comment>
<reference evidence="6 7" key="1">
    <citation type="submission" date="2017-07" db="EMBL/GenBank/DDBJ databases">
        <title>Draft Genome Sequences of Select Purple Nonsulfur Bacteria.</title>
        <authorList>
            <person name="Lasarre B."/>
            <person name="Mckinlay J.B."/>
        </authorList>
    </citation>
    <scope>NUCLEOTIDE SEQUENCE [LARGE SCALE GENOMIC DNA]</scope>
    <source>
        <strain evidence="6 7">DSM 11907</strain>
    </source>
</reference>
<dbReference type="InterPro" id="IPR002104">
    <property type="entry name" value="Integrase_catalytic"/>
</dbReference>
<dbReference type="PROSITE" id="PS51898">
    <property type="entry name" value="TYR_RECOMBINASE"/>
    <property type="match status" value="1"/>
</dbReference>
<organism evidence="6 7">
    <name type="scientific">Rhodoplanes elegans</name>
    <dbReference type="NCBI Taxonomy" id="29408"/>
    <lineage>
        <taxon>Bacteria</taxon>
        <taxon>Pseudomonadati</taxon>
        <taxon>Pseudomonadota</taxon>
        <taxon>Alphaproteobacteria</taxon>
        <taxon>Hyphomicrobiales</taxon>
        <taxon>Nitrobacteraceae</taxon>
        <taxon>Rhodoplanes</taxon>
    </lineage>
</organism>
<evidence type="ECO:0000256" key="2">
    <source>
        <dbReference type="ARBA" id="ARBA00022908"/>
    </source>
</evidence>
<dbReference type="InterPro" id="IPR011010">
    <property type="entry name" value="DNA_brk_join_enz"/>
</dbReference>
<evidence type="ECO:0000313" key="6">
    <source>
        <dbReference type="EMBL" id="RAI38071.1"/>
    </source>
</evidence>
<sequence length="418" mass="46748">MSGVRSVRDSPRRVRFTEASLRALRAPTASGRQELWWDTDLRGFGVLLSGSTNGRSYVVQRDLPGGRTRRVTIGPTNVRTLEEARAEARTILNQFHDGIDPRQARREAAARGATLGEALDMYLRTNRRLRASSTAEYTRCVHRHLADWVDRPIREITREDVERRHAAIARKVAAEGRYSGEQTANAVMRVLRAIWNAAADRDPTLGQNPVRLRREWFAARRRTRCVRADEMSAFWGAVQELENPYARGYVTLLLFTGMRRREAASLRWDDVDFAAGVLRVPEGRTKSGRKLDLPLTTVLRDMLVGLRAIGRTEFVFPAASKSGHLEEPSSIFDAIEKAGAVRVSPHDLRRTFVTTAEACDISQVALKALVNHSLGSGVTEGYVIIEPARLREAAQRVCDRLAELCCITAPPGVVVMRS</sequence>
<evidence type="ECO:0000256" key="4">
    <source>
        <dbReference type="ARBA" id="ARBA00023172"/>
    </source>
</evidence>
<comment type="caution">
    <text evidence="6">The sequence shown here is derived from an EMBL/GenBank/DDBJ whole genome shotgun (WGS) entry which is preliminary data.</text>
</comment>
<evidence type="ECO:0000256" key="3">
    <source>
        <dbReference type="ARBA" id="ARBA00023125"/>
    </source>
</evidence>
<dbReference type="Gene3D" id="1.10.150.130">
    <property type="match status" value="1"/>
</dbReference>
<dbReference type="InterPro" id="IPR025166">
    <property type="entry name" value="Integrase_DNA_bind_dom"/>
</dbReference>
<dbReference type="SUPFAM" id="SSF56349">
    <property type="entry name" value="DNA breaking-rejoining enzymes"/>
    <property type="match status" value="1"/>
</dbReference>
<name>A0A327KIX6_9BRAD</name>
<dbReference type="Proteomes" id="UP000248863">
    <property type="component" value="Unassembled WGS sequence"/>
</dbReference>
<feature type="domain" description="Tyr recombinase" evidence="5">
    <location>
        <begin position="221"/>
        <end position="395"/>
    </location>
</feature>
<dbReference type="InterPro" id="IPR050808">
    <property type="entry name" value="Phage_Integrase"/>
</dbReference>
<dbReference type="InterPro" id="IPR010998">
    <property type="entry name" value="Integrase_recombinase_N"/>
</dbReference>
<dbReference type="Pfam" id="PF13356">
    <property type="entry name" value="Arm-DNA-bind_3"/>
    <property type="match status" value="1"/>
</dbReference>
<proteinExistence type="inferred from homology"/>
<dbReference type="Gene3D" id="1.10.443.10">
    <property type="entry name" value="Intergrase catalytic core"/>
    <property type="match status" value="1"/>
</dbReference>
<dbReference type="PANTHER" id="PTHR30629:SF2">
    <property type="entry name" value="PROPHAGE INTEGRASE INTS-RELATED"/>
    <property type="match status" value="1"/>
</dbReference>
<dbReference type="OrthoDB" id="9785687at2"/>
<protein>
    <recommendedName>
        <fullName evidence="5">Tyr recombinase domain-containing protein</fullName>
    </recommendedName>
</protein>
<evidence type="ECO:0000313" key="7">
    <source>
        <dbReference type="Proteomes" id="UP000248863"/>
    </source>
</evidence>
<dbReference type="GO" id="GO:0015074">
    <property type="term" value="P:DNA integration"/>
    <property type="evidence" value="ECO:0007669"/>
    <property type="project" value="UniProtKB-KW"/>
</dbReference>
<dbReference type="InterPro" id="IPR013762">
    <property type="entry name" value="Integrase-like_cat_sf"/>
</dbReference>
<dbReference type="Pfam" id="PF00589">
    <property type="entry name" value="Phage_integrase"/>
    <property type="match status" value="1"/>
</dbReference>
<keyword evidence="3" id="KW-0238">DNA-binding</keyword>
<evidence type="ECO:0000256" key="1">
    <source>
        <dbReference type="ARBA" id="ARBA00008857"/>
    </source>
</evidence>
<keyword evidence="4" id="KW-0233">DNA recombination</keyword>